<evidence type="ECO:0000256" key="4">
    <source>
        <dbReference type="ARBA" id="ARBA00023163"/>
    </source>
</evidence>
<dbReference type="CDD" id="cd00067">
    <property type="entry name" value="GAL4"/>
    <property type="match status" value="1"/>
</dbReference>
<dbReference type="InterPro" id="IPR001138">
    <property type="entry name" value="Zn2Cys6_DnaBD"/>
</dbReference>
<organism evidence="7 8">
    <name type="scientific">Lachnellula subtilissima</name>
    <dbReference type="NCBI Taxonomy" id="602034"/>
    <lineage>
        <taxon>Eukaryota</taxon>
        <taxon>Fungi</taxon>
        <taxon>Dikarya</taxon>
        <taxon>Ascomycota</taxon>
        <taxon>Pezizomycotina</taxon>
        <taxon>Leotiomycetes</taxon>
        <taxon>Helotiales</taxon>
        <taxon>Lachnaceae</taxon>
        <taxon>Lachnellula</taxon>
    </lineage>
</organism>
<evidence type="ECO:0000313" key="7">
    <source>
        <dbReference type="EMBL" id="TVY39832.1"/>
    </source>
</evidence>
<proteinExistence type="predicted"/>
<evidence type="ECO:0000256" key="2">
    <source>
        <dbReference type="ARBA" id="ARBA00022723"/>
    </source>
</evidence>
<evidence type="ECO:0000256" key="1">
    <source>
        <dbReference type="ARBA" id="ARBA00004123"/>
    </source>
</evidence>
<keyword evidence="4" id="KW-0804">Transcription</keyword>
<dbReference type="InterPro" id="IPR007219">
    <property type="entry name" value="XnlR_reg_dom"/>
</dbReference>
<dbReference type="CDD" id="cd12148">
    <property type="entry name" value="fungal_TF_MHR"/>
    <property type="match status" value="1"/>
</dbReference>
<dbReference type="AlphaFoldDB" id="A0A8H8UDJ4"/>
<evidence type="ECO:0000259" key="6">
    <source>
        <dbReference type="PROSITE" id="PS50048"/>
    </source>
</evidence>
<protein>
    <recommendedName>
        <fullName evidence="6">Zn(2)-C6 fungal-type domain-containing protein</fullName>
    </recommendedName>
</protein>
<dbReference type="GO" id="GO:0005634">
    <property type="term" value="C:nucleus"/>
    <property type="evidence" value="ECO:0007669"/>
    <property type="project" value="UniProtKB-SubCell"/>
</dbReference>
<keyword evidence="3" id="KW-0805">Transcription regulation</keyword>
<dbReference type="OrthoDB" id="424974at2759"/>
<dbReference type="PROSITE" id="PS50048">
    <property type="entry name" value="ZN2_CY6_FUNGAL_2"/>
    <property type="match status" value="1"/>
</dbReference>
<comment type="subcellular location">
    <subcellularLocation>
        <location evidence="1">Nucleus</location>
    </subcellularLocation>
</comment>
<dbReference type="Pfam" id="PF00172">
    <property type="entry name" value="Zn_clus"/>
    <property type="match status" value="1"/>
</dbReference>
<dbReference type="PROSITE" id="PS00463">
    <property type="entry name" value="ZN2_CY6_FUNGAL_1"/>
    <property type="match status" value="1"/>
</dbReference>
<dbReference type="GO" id="GO:0006351">
    <property type="term" value="P:DNA-templated transcription"/>
    <property type="evidence" value="ECO:0007669"/>
    <property type="project" value="InterPro"/>
</dbReference>
<dbReference type="Gene3D" id="4.10.240.10">
    <property type="entry name" value="Zn(2)-C6 fungal-type DNA-binding domain"/>
    <property type="match status" value="1"/>
</dbReference>
<keyword evidence="8" id="KW-1185">Reference proteome</keyword>
<dbReference type="SMART" id="SM00066">
    <property type="entry name" value="GAL4"/>
    <property type="match status" value="1"/>
</dbReference>
<dbReference type="EMBL" id="QGMJ01000208">
    <property type="protein sequence ID" value="TVY39832.1"/>
    <property type="molecule type" value="Genomic_DNA"/>
</dbReference>
<dbReference type="PANTHER" id="PTHR47338">
    <property type="entry name" value="ZN(II)2CYS6 TRANSCRIPTION FACTOR (EUROFUNG)-RELATED"/>
    <property type="match status" value="1"/>
</dbReference>
<dbReference type="Proteomes" id="UP000462212">
    <property type="component" value="Unassembled WGS sequence"/>
</dbReference>
<dbReference type="GO" id="GO:0000981">
    <property type="term" value="F:DNA-binding transcription factor activity, RNA polymerase II-specific"/>
    <property type="evidence" value="ECO:0007669"/>
    <property type="project" value="InterPro"/>
</dbReference>
<dbReference type="GO" id="GO:0008270">
    <property type="term" value="F:zinc ion binding"/>
    <property type="evidence" value="ECO:0007669"/>
    <property type="project" value="InterPro"/>
</dbReference>
<evidence type="ECO:0000313" key="8">
    <source>
        <dbReference type="Proteomes" id="UP000462212"/>
    </source>
</evidence>
<reference evidence="7 8" key="1">
    <citation type="submission" date="2018-05" db="EMBL/GenBank/DDBJ databases">
        <title>Genome sequencing and assembly of the regulated plant pathogen Lachnellula willkommii and related sister species for the development of diagnostic species identification markers.</title>
        <authorList>
            <person name="Giroux E."/>
            <person name="Bilodeau G."/>
        </authorList>
    </citation>
    <scope>NUCLEOTIDE SEQUENCE [LARGE SCALE GENOMIC DNA]</scope>
    <source>
        <strain evidence="7 8">CBS 197.66</strain>
    </source>
</reference>
<sequence>MSSERPAKRIRQACEPCRRKKSRCPGEKPTCSHCSRLRQACHYAEERHENERVLPSISQTHRPWSSGVQGSDGQVEDRLRLVESQLAEVLANQVSLGRSASSQAAESPARNLQTPRQILSPRCSETALPPREVILNAAQTYLLYCDCQPLPLFHRSTFTQTIWNRDPEVIFSLLALTLRFSEDVRLCVDQPDLIRDYVEAARILISKRIFEGDIELSTIQSLCLLSLVHFTDGNTRRASIQSSQAMSLAHNAGLTSESHVAPSPQDKEERRRCFWSLFLLKRLHGADFMVLDFSADDNFPWYPETTSNPHTQPVEASSSIEIDPEGLTDKGIVAYAIQQSEVWFKITRYAWRRGKPSSLPPWSAQSEYSTVLAQLMDFETRMPYTYRFKPAKFSQQPIEHLNANRDYWGPWLFVQFLYHTNLCLLNHPLLLSLRLRNFKCVIPEIFLQHTSDLISSHASWIINIIDMLEGKHFKVTDPFLGHCVAIVATIYLQESFVDDLARRKDKQDCFDKCLRFIRGFGAEWPHVGRIADKLQRLGETVSSTHVASEVPTRQNQKLLIDLGQFFEILEYSSSSELVGSARTLFGASLLPSIGGSRGEMAQTSVLPEPNRVEGQEFGNSTPIVNQMEDRNGAFHLDDISALTNGAPLQYSDDELAVLAENFFQQRPEIEGSVNWWNVSDLGGVGISQNIAAMTAPAARFKVLTQFKRFSHDSADAYNAEISQAVHISHAASVFEVLNATELGPIIDV</sequence>
<dbReference type="GO" id="GO:0003677">
    <property type="term" value="F:DNA binding"/>
    <property type="evidence" value="ECO:0007669"/>
    <property type="project" value="InterPro"/>
</dbReference>
<name>A0A8H8UDJ4_9HELO</name>
<accession>A0A8H8UDJ4</accession>
<evidence type="ECO:0000256" key="5">
    <source>
        <dbReference type="ARBA" id="ARBA00023242"/>
    </source>
</evidence>
<dbReference type="InterPro" id="IPR036864">
    <property type="entry name" value="Zn2-C6_fun-type_DNA-bd_sf"/>
</dbReference>
<dbReference type="SUPFAM" id="SSF57701">
    <property type="entry name" value="Zn2/Cys6 DNA-binding domain"/>
    <property type="match status" value="1"/>
</dbReference>
<dbReference type="PANTHER" id="PTHR47338:SF9">
    <property type="entry name" value="ZN(II)2CYS6 TRANSCRIPTION FACTOR (EUROFUNG)"/>
    <property type="match status" value="1"/>
</dbReference>
<keyword evidence="5" id="KW-0539">Nucleus</keyword>
<gene>
    <name evidence="7" type="ORF">LSUB1_G002563</name>
</gene>
<evidence type="ECO:0000256" key="3">
    <source>
        <dbReference type="ARBA" id="ARBA00023015"/>
    </source>
</evidence>
<comment type="caution">
    <text evidence="7">The sequence shown here is derived from an EMBL/GenBank/DDBJ whole genome shotgun (WGS) entry which is preliminary data.</text>
</comment>
<dbReference type="PRINTS" id="PR00755">
    <property type="entry name" value="AFLATOXINBRP"/>
</dbReference>
<keyword evidence="2" id="KW-0479">Metal-binding</keyword>
<dbReference type="InterPro" id="IPR050815">
    <property type="entry name" value="TF_fung"/>
</dbReference>
<feature type="domain" description="Zn(2)-C6 fungal-type" evidence="6">
    <location>
        <begin position="13"/>
        <end position="43"/>
    </location>
</feature>
<dbReference type="Pfam" id="PF04082">
    <property type="entry name" value="Fungal_trans"/>
    <property type="match status" value="1"/>
</dbReference>